<dbReference type="Proteomes" id="UP000814033">
    <property type="component" value="Unassembled WGS sequence"/>
</dbReference>
<gene>
    <name evidence="1" type="ORF">FA95DRAFT_853651</name>
</gene>
<evidence type="ECO:0000313" key="1">
    <source>
        <dbReference type="EMBL" id="KAI0040580.1"/>
    </source>
</evidence>
<evidence type="ECO:0000313" key="2">
    <source>
        <dbReference type="Proteomes" id="UP000814033"/>
    </source>
</evidence>
<dbReference type="EMBL" id="MU276184">
    <property type="protein sequence ID" value="KAI0040580.1"/>
    <property type="molecule type" value="Genomic_DNA"/>
</dbReference>
<keyword evidence="2" id="KW-1185">Reference proteome</keyword>
<comment type="caution">
    <text evidence="1">The sequence shown here is derived from an EMBL/GenBank/DDBJ whole genome shotgun (WGS) entry which is preliminary data.</text>
</comment>
<sequence length="160" mass="17763">MPLHHCVPRPVVLWHSLTALRYHTRQIGRQMPRSRARSFAMHTAQQLASTGSGGLKGPHIPDVPAGRSWQLASRDRSQGRPRVTAVEFLVRFHVGRVSSESEVGTSEAWHSGCAAASFPRLNTLYPRLAAGRNAVKVFERSTVNVQTAAKPSRKRVLRLQ</sequence>
<accession>A0ACB8R9G9</accession>
<organism evidence="1 2">
    <name type="scientific">Auriscalpium vulgare</name>
    <dbReference type="NCBI Taxonomy" id="40419"/>
    <lineage>
        <taxon>Eukaryota</taxon>
        <taxon>Fungi</taxon>
        <taxon>Dikarya</taxon>
        <taxon>Basidiomycota</taxon>
        <taxon>Agaricomycotina</taxon>
        <taxon>Agaricomycetes</taxon>
        <taxon>Russulales</taxon>
        <taxon>Auriscalpiaceae</taxon>
        <taxon>Auriscalpium</taxon>
    </lineage>
</organism>
<protein>
    <submittedName>
        <fullName evidence="1">Uncharacterized protein</fullName>
    </submittedName>
</protein>
<reference evidence="1" key="1">
    <citation type="submission" date="2021-02" db="EMBL/GenBank/DDBJ databases">
        <authorList>
            <consortium name="DOE Joint Genome Institute"/>
            <person name="Ahrendt S."/>
            <person name="Looney B.P."/>
            <person name="Miyauchi S."/>
            <person name="Morin E."/>
            <person name="Drula E."/>
            <person name="Courty P.E."/>
            <person name="Chicoki N."/>
            <person name="Fauchery L."/>
            <person name="Kohler A."/>
            <person name="Kuo A."/>
            <person name="Labutti K."/>
            <person name="Pangilinan J."/>
            <person name="Lipzen A."/>
            <person name="Riley R."/>
            <person name="Andreopoulos W."/>
            <person name="He G."/>
            <person name="Johnson J."/>
            <person name="Barry K.W."/>
            <person name="Grigoriev I.V."/>
            <person name="Nagy L."/>
            <person name="Hibbett D."/>
            <person name="Henrissat B."/>
            <person name="Matheny P.B."/>
            <person name="Labbe J."/>
            <person name="Martin F."/>
        </authorList>
    </citation>
    <scope>NUCLEOTIDE SEQUENCE</scope>
    <source>
        <strain evidence="1">FP105234-sp</strain>
    </source>
</reference>
<reference evidence="1" key="2">
    <citation type="journal article" date="2022" name="New Phytol.">
        <title>Evolutionary transition to the ectomycorrhizal habit in the genomes of a hyperdiverse lineage of mushroom-forming fungi.</title>
        <authorList>
            <person name="Looney B."/>
            <person name="Miyauchi S."/>
            <person name="Morin E."/>
            <person name="Drula E."/>
            <person name="Courty P.E."/>
            <person name="Kohler A."/>
            <person name="Kuo A."/>
            <person name="LaButti K."/>
            <person name="Pangilinan J."/>
            <person name="Lipzen A."/>
            <person name="Riley R."/>
            <person name="Andreopoulos W."/>
            <person name="He G."/>
            <person name="Johnson J."/>
            <person name="Nolan M."/>
            <person name="Tritt A."/>
            <person name="Barry K.W."/>
            <person name="Grigoriev I.V."/>
            <person name="Nagy L.G."/>
            <person name="Hibbett D."/>
            <person name="Henrissat B."/>
            <person name="Matheny P.B."/>
            <person name="Labbe J."/>
            <person name="Martin F.M."/>
        </authorList>
    </citation>
    <scope>NUCLEOTIDE SEQUENCE</scope>
    <source>
        <strain evidence="1">FP105234-sp</strain>
    </source>
</reference>
<proteinExistence type="predicted"/>
<name>A0ACB8R9G9_9AGAM</name>